<dbReference type="KEGG" id="lto:RGQ30_01540"/>
<dbReference type="EMBL" id="AP028947">
    <property type="protein sequence ID" value="BET24653.1"/>
    <property type="molecule type" value="Genomic_DNA"/>
</dbReference>
<name>A0AA86IZA1_9BURK</name>
<keyword evidence="1" id="KW-1133">Transmembrane helix</keyword>
<dbReference type="Proteomes" id="UP001329151">
    <property type="component" value="Chromosome"/>
</dbReference>
<feature type="transmembrane region" description="Helical" evidence="1">
    <location>
        <begin position="134"/>
        <end position="152"/>
    </location>
</feature>
<dbReference type="PANTHER" id="PTHR41795">
    <property type="entry name" value="EXOPOLYSACCHARIDE SYNTHESIS PROTEIN"/>
    <property type="match status" value="1"/>
</dbReference>
<keyword evidence="1" id="KW-0472">Membrane</keyword>
<evidence type="ECO:0000256" key="1">
    <source>
        <dbReference type="SAM" id="Phobius"/>
    </source>
</evidence>
<sequence>MNPSEEHDDVLKALPYAWRRVVLFADNMAQAKVADAIGRSPKQQLTWIGLAALPLLLPFGIPGIATSLGYLTFLLGLGYALGFGIPIPKSVGEKRLPPKAASVLKKLLMVFITRVAKHSKPRLFIMSHPRMRPLNGLVLAFAGLTMAAPVPFASFDNVLPAAAMVCITFGLRVRDGRLVLAGYVFTLLAALLVLLLWWGGYAVFLWVSKQPWASQWLGWLFS</sequence>
<dbReference type="Pfam" id="PF06055">
    <property type="entry name" value="ExoD"/>
    <property type="match status" value="1"/>
</dbReference>
<proteinExistence type="predicted"/>
<evidence type="ECO:0000313" key="3">
    <source>
        <dbReference type="Proteomes" id="UP001329151"/>
    </source>
</evidence>
<dbReference type="InterPro" id="IPR010331">
    <property type="entry name" value="ExoD"/>
</dbReference>
<keyword evidence="3" id="KW-1185">Reference proteome</keyword>
<evidence type="ECO:0000313" key="2">
    <source>
        <dbReference type="EMBL" id="BET24653.1"/>
    </source>
</evidence>
<dbReference type="AlphaFoldDB" id="A0AA86IZA1"/>
<organism evidence="2 3">
    <name type="scientific">Limnobacter thiooxidans</name>
    <dbReference type="NCBI Taxonomy" id="131080"/>
    <lineage>
        <taxon>Bacteria</taxon>
        <taxon>Pseudomonadati</taxon>
        <taxon>Pseudomonadota</taxon>
        <taxon>Betaproteobacteria</taxon>
        <taxon>Burkholderiales</taxon>
        <taxon>Burkholderiaceae</taxon>
        <taxon>Limnobacter</taxon>
    </lineage>
</organism>
<feature type="transmembrane region" description="Helical" evidence="1">
    <location>
        <begin position="180"/>
        <end position="207"/>
    </location>
</feature>
<evidence type="ECO:0008006" key="4">
    <source>
        <dbReference type="Google" id="ProtNLM"/>
    </source>
</evidence>
<protein>
    <recommendedName>
        <fullName evidence="4">Exopolysaccharide biosynthesis protein exod</fullName>
    </recommendedName>
</protein>
<reference evidence="2 3" key="1">
    <citation type="submission" date="2023-10" db="EMBL/GenBank/DDBJ databases">
        <title>Complete Genome Sequence of Limnobacter thiooxidans CS-K2T, Isolated from freshwater lake sediments in Bavaria, Germany.</title>
        <authorList>
            <person name="Naruki M."/>
            <person name="Watanabe A."/>
            <person name="Warashina T."/>
            <person name="Morita T."/>
            <person name="Arakawa K."/>
        </authorList>
    </citation>
    <scope>NUCLEOTIDE SEQUENCE [LARGE SCALE GENOMIC DNA]</scope>
    <source>
        <strain evidence="2 3">CS-K2</strain>
    </source>
</reference>
<feature type="transmembrane region" description="Helical" evidence="1">
    <location>
        <begin position="70"/>
        <end position="87"/>
    </location>
</feature>
<keyword evidence="1" id="KW-0812">Transmembrane</keyword>
<accession>A0AA86IZA1</accession>
<gene>
    <name evidence="2" type="ORF">RGQ30_01540</name>
</gene>
<dbReference type="PANTHER" id="PTHR41795:SF1">
    <property type="entry name" value="EXOPOLYSACCHARIDE SYNTHESIS PROTEIN"/>
    <property type="match status" value="1"/>
</dbReference>